<accession>A0A014N8R4</accession>
<dbReference type="EMBL" id="JFHN01000045">
    <property type="protein sequence ID" value="EXU75748.1"/>
    <property type="molecule type" value="Genomic_DNA"/>
</dbReference>
<dbReference type="PATRIC" id="fig|69222.5.peg.2259"/>
<name>A0A014N8R4_9GAMM</name>
<organism evidence="1 2">
    <name type="scientific">Erwinia mallotivora</name>
    <dbReference type="NCBI Taxonomy" id="69222"/>
    <lineage>
        <taxon>Bacteria</taxon>
        <taxon>Pseudomonadati</taxon>
        <taxon>Pseudomonadota</taxon>
        <taxon>Gammaproteobacteria</taxon>
        <taxon>Enterobacterales</taxon>
        <taxon>Erwiniaceae</taxon>
        <taxon>Erwinia</taxon>
    </lineage>
</organism>
<comment type="caution">
    <text evidence="1">The sequence shown here is derived from an EMBL/GenBank/DDBJ whole genome shotgun (WGS) entry which is preliminary data.</text>
</comment>
<dbReference type="Proteomes" id="UP000019918">
    <property type="component" value="Unassembled WGS sequence"/>
</dbReference>
<evidence type="ECO:0000313" key="2">
    <source>
        <dbReference type="Proteomes" id="UP000019918"/>
    </source>
</evidence>
<dbReference type="AlphaFoldDB" id="A0A014N8R4"/>
<keyword evidence="2" id="KW-1185">Reference proteome</keyword>
<proteinExistence type="predicted"/>
<evidence type="ECO:0000313" key="1">
    <source>
        <dbReference type="EMBL" id="EXU75748.1"/>
    </source>
</evidence>
<dbReference type="RefSeq" id="WP_034937148.1">
    <property type="nucleotide sequence ID" value="NZ_JFHN01000045.1"/>
</dbReference>
<sequence length="73" mass="8275">MMQYGCFIVGFMPVFSATMFEPDSTDNTPLSPEHRFLVIALTKTKQFLWGIPEGAVYEKNILLIKLNLQSGFT</sequence>
<reference evidence="1 2" key="1">
    <citation type="submission" date="2014-02" db="EMBL/GenBank/DDBJ databases">
        <title>Draft genome of Erwinia mallotivora strain BT-MARDI, a papaya dieback pathogen.</title>
        <authorList>
            <person name="Redzuan R."/>
            <person name="Abu Bakar N."/>
            <person name="Badrun R."/>
            <person name="Mohd Raih M.F."/>
            <person name="Rozano L."/>
            <person name="Mat Amin N."/>
        </authorList>
    </citation>
    <scope>NUCLEOTIDE SEQUENCE [LARGE SCALE GENOMIC DNA]</scope>
    <source>
        <strain evidence="1 2">BT-MARDI</strain>
    </source>
</reference>
<protein>
    <submittedName>
        <fullName evidence="1">Uncharacterized protein</fullName>
    </submittedName>
</protein>
<gene>
    <name evidence="1" type="ORF">BG55_10875</name>
</gene>